<dbReference type="PANTHER" id="PTHR30204">
    <property type="entry name" value="REDOX-CYCLING DRUG-SENSING TRANSCRIPTIONAL ACTIVATOR SOXR"/>
    <property type="match status" value="1"/>
</dbReference>
<evidence type="ECO:0000259" key="2">
    <source>
        <dbReference type="PROSITE" id="PS50937"/>
    </source>
</evidence>
<organism evidence="3 4">
    <name type="scientific">Auraticoccus cholistanensis</name>
    <dbReference type="NCBI Taxonomy" id="2656650"/>
    <lineage>
        <taxon>Bacteria</taxon>
        <taxon>Bacillati</taxon>
        <taxon>Actinomycetota</taxon>
        <taxon>Actinomycetes</taxon>
        <taxon>Propionibacteriales</taxon>
        <taxon>Propionibacteriaceae</taxon>
        <taxon>Auraticoccus</taxon>
    </lineage>
</organism>
<dbReference type="Proteomes" id="UP000435304">
    <property type="component" value="Unassembled WGS sequence"/>
</dbReference>
<proteinExistence type="predicted"/>
<keyword evidence="4" id="KW-1185">Reference proteome</keyword>
<evidence type="ECO:0000256" key="1">
    <source>
        <dbReference type="ARBA" id="ARBA00023125"/>
    </source>
</evidence>
<evidence type="ECO:0000313" key="4">
    <source>
        <dbReference type="Proteomes" id="UP000435304"/>
    </source>
</evidence>
<dbReference type="Gene3D" id="1.10.1660.10">
    <property type="match status" value="1"/>
</dbReference>
<name>A0A6A9V100_9ACTN</name>
<feature type="domain" description="HTH merR-type" evidence="2">
    <location>
        <begin position="1"/>
        <end position="70"/>
    </location>
</feature>
<dbReference type="GO" id="GO:0003700">
    <property type="term" value="F:DNA-binding transcription factor activity"/>
    <property type="evidence" value="ECO:0007669"/>
    <property type="project" value="InterPro"/>
</dbReference>
<gene>
    <name evidence="3" type="ORF">GC722_11005</name>
</gene>
<dbReference type="SMART" id="SM00422">
    <property type="entry name" value="HTH_MERR"/>
    <property type="match status" value="1"/>
</dbReference>
<dbReference type="SUPFAM" id="SSF46955">
    <property type="entry name" value="Putative DNA-binding domain"/>
    <property type="match status" value="1"/>
</dbReference>
<dbReference type="GO" id="GO:0003677">
    <property type="term" value="F:DNA binding"/>
    <property type="evidence" value="ECO:0007669"/>
    <property type="project" value="UniProtKB-KW"/>
</dbReference>
<sequence length="199" mass="21013">MRIGELSRASGVPVPTIKYYLREGLLHPGELTSATQARYGEDHLERLGLIRALAEGAGLPLARVRTVLEAVDRPPSSPLELLASVTEVPGEDDLDRSEAVALLQRLGWDDVDPRSSSVLALARALRSMSEAGFAVEPEHLLALGRAMGSVAEIEVAGVPLDDPAAAARYVVLGTALVGPVLLALRQVGHVHASLQRLGG</sequence>
<dbReference type="InterPro" id="IPR047057">
    <property type="entry name" value="MerR_fam"/>
</dbReference>
<dbReference type="RefSeq" id="WP_156610115.1">
    <property type="nucleotide sequence ID" value="NZ_WPCU01000007.1"/>
</dbReference>
<dbReference type="EMBL" id="WPCU01000007">
    <property type="protein sequence ID" value="MVA76549.1"/>
    <property type="molecule type" value="Genomic_DNA"/>
</dbReference>
<evidence type="ECO:0000313" key="3">
    <source>
        <dbReference type="EMBL" id="MVA76549.1"/>
    </source>
</evidence>
<accession>A0A6A9V100</accession>
<comment type="caution">
    <text evidence="3">The sequence shown here is derived from an EMBL/GenBank/DDBJ whole genome shotgun (WGS) entry which is preliminary data.</text>
</comment>
<dbReference type="PROSITE" id="PS50937">
    <property type="entry name" value="HTH_MERR_2"/>
    <property type="match status" value="1"/>
</dbReference>
<reference evidence="3 4" key="1">
    <citation type="submission" date="2019-12" db="EMBL/GenBank/DDBJ databases">
        <title>Auraticoccus cholistani sp. nov., an actinomycete isolated from soil of Cholistan desert.</title>
        <authorList>
            <person name="Cheema M.T."/>
        </authorList>
    </citation>
    <scope>NUCLEOTIDE SEQUENCE [LARGE SCALE GENOMIC DNA]</scope>
    <source>
        <strain evidence="3 4">F435</strain>
    </source>
</reference>
<dbReference type="InterPro" id="IPR000551">
    <property type="entry name" value="MerR-type_HTH_dom"/>
</dbReference>
<dbReference type="Pfam" id="PF13411">
    <property type="entry name" value="MerR_1"/>
    <property type="match status" value="1"/>
</dbReference>
<protein>
    <submittedName>
        <fullName evidence="3">MerR family transcriptional regulator</fullName>
    </submittedName>
</protein>
<dbReference type="PANTHER" id="PTHR30204:SF98">
    <property type="entry name" value="HTH-TYPE TRANSCRIPTIONAL REGULATOR ADHR"/>
    <property type="match status" value="1"/>
</dbReference>
<dbReference type="AlphaFoldDB" id="A0A6A9V100"/>
<keyword evidence="1" id="KW-0238">DNA-binding</keyword>
<dbReference type="InterPro" id="IPR009061">
    <property type="entry name" value="DNA-bd_dom_put_sf"/>
</dbReference>
<dbReference type="PRINTS" id="PR00040">
    <property type="entry name" value="HTHMERR"/>
</dbReference>